<evidence type="ECO:0000313" key="1">
    <source>
        <dbReference type="EMBL" id="CAI2378158.1"/>
    </source>
</evidence>
<dbReference type="EMBL" id="CAMPGE010019856">
    <property type="protein sequence ID" value="CAI2378158.1"/>
    <property type="molecule type" value="Genomic_DNA"/>
</dbReference>
<proteinExistence type="predicted"/>
<gene>
    <name evidence="1" type="ORF">ECRASSUSDP1_LOCUS19553</name>
</gene>
<name>A0AAD2D3I8_EUPCR</name>
<evidence type="ECO:0000313" key="2">
    <source>
        <dbReference type="Proteomes" id="UP001295684"/>
    </source>
</evidence>
<protein>
    <submittedName>
        <fullName evidence="1">Uncharacterized protein</fullName>
    </submittedName>
</protein>
<accession>A0AAD2D3I8</accession>
<dbReference type="AlphaFoldDB" id="A0AAD2D3I8"/>
<organism evidence="1 2">
    <name type="scientific">Euplotes crassus</name>
    <dbReference type="NCBI Taxonomy" id="5936"/>
    <lineage>
        <taxon>Eukaryota</taxon>
        <taxon>Sar</taxon>
        <taxon>Alveolata</taxon>
        <taxon>Ciliophora</taxon>
        <taxon>Intramacronucleata</taxon>
        <taxon>Spirotrichea</taxon>
        <taxon>Hypotrichia</taxon>
        <taxon>Euplotida</taxon>
        <taxon>Euplotidae</taxon>
        <taxon>Moneuplotes</taxon>
    </lineage>
</organism>
<sequence length="242" mass="28166">MQDSFRCEKRLAEQEIDFDRSCSYFLTKETQSYLLHMSHSGVYSFYYSPYDLYKPKQVQLCRMEKGVEKSVRIYIIRKDKRYIKKFLKKVHSSTIDTFTLESNLCLMGTKFSLSPLLSHVMTKIQIIEFLVCKKTFAKLLLNCDTVQTLSFSQCLFDICAVTFNTVKRASKMEKLRVSCITNKHGALLSDESVELGILFQNIQACFGTKRFCFIYLNMACTLEGVNKIIDKYELEDIHLDVV</sequence>
<comment type="caution">
    <text evidence="1">The sequence shown here is derived from an EMBL/GenBank/DDBJ whole genome shotgun (WGS) entry which is preliminary data.</text>
</comment>
<dbReference type="Proteomes" id="UP001295684">
    <property type="component" value="Unassembled WGS sequence"/>
</dbReference>
<reference evidence="1" key="1">
    <citation type="submission" date="2023-07" db="EMBL/GenBank/DDBJ databases">
        <authorList>
            <consortium name="AG Swart"/>
            <person name="Singh M."/>
            <person name="Singh A."/>
            <person name="Seah K."/>
            <person name="Emmerich C."/>
        </authorList>
    </citation>
    <scope>NUCLEOTIDE SEQUENCE</scope>
    <source>
        <strain evidence="1">DP1</strain>
    </source>
</reference>
<keyword evidence="2" id="KW-1185">Reference proteome</keyword>